<proteinExistence type="predicted"/>
<evidence type="ECO:0000313" key="1">
    <source>
        <dbReference type="EMBL" id="ASV28842.1"/>
    </source>
</evidence>
<accession>A0A223V0M4</accession>
<organism evidence="1 2">
    <name type="scientific">Maribacter cobaltidurans</name>
    <dbReference type="NCBI Taxonomy" id="1178778"/>
    <lineage>
        <taxon>Bacteria</taxon>
        <taxon>Pseudomonadati</taxon>
        <taxon>Bacteroidota</taxon>
        <taxon>Flavobacteriia</taxon>
        <taxon>Flavobacteriales</taxon>
        <taxon>Flavobacteriaceae</taxon>
        <taxon>Maribacter</taxon>
    </lineage>
</organism>
<name>A0A223V0M4_9FLAO</name>
<dbReference type="RefSeq" id="WP_094995477.1">
    <property type="nucleotide sequence ID" value="NZ_BMJL01000001.1"/>
</dbReference>
<sequence length="496" mass="57253">MAAILCLLFIFQSCSKDADLLSDYVINNEKSLALQKYVVNDQFYVTNSNSIILDVLNNDRFNNPQGVTITETSLPENGNVVINSDNTLTYSPKTEVTETQEFTDTFTYTAEEVQEDGTTTEEEGTVTVSNDDVHRTPTSISAKVQKWKKLFDEQVLDDQYQLSLSLSNNLGDLYYLDVSPYVYMFQVTGEDSYMDFAMKLFKNRMDNAIVAKNVYNSNYTQSFNDSYLTWICDGDGVTKQCQENTGEISLNESRAMRTVARMLYVLSKSPSYLERNNNQENFENMLSWFQTNIWNKWIDRGLGHIYRSRTHMASHWAQIAWFLNKITGDEKYRKYYIGWSSGFLEGEFKGESMRKQLREVNLSGKKGYVWNGAWGVMTGSNDISHANAEVELMVLGAEMNDYWTLDDMDALINTFDELIFVSNSWDESTYYIDGSGSGSALWDQGWVQLGRFSQELQNKLENAELLPPYFYYQKIRLANMAYNQAFLEQKLFYPEY</sequence>
<gene>
    <name evidence="1" type="ORF">CJ263_00565</name>
</gene>
<dbReference type="EMBL" id="CP022957">
    <property type="protein sequence ID" value="ASV28842.1"/>
    <property type="molecule type" value="Genomic_DNA"/>
</dbReference>
<dbReference type="OrthoDB" id="8737820at2"/>
<dbReference type="AlphaFoldDB" id="A0A223V0M4"/>
<dbReference type="KEGG" id="marb:CJ263_00565"/>
<dbReference type="Proteomes" id="UP000215244">
    <property type="component" value="Chromosome"/>
</dbReference>
<keyword evidence="2" id="KW-1185">Reference proteome</keyword>
<reference evidence="1 2" key="1">
    <citation type="submission" date="2017-08" db="EMBL/GenBank/DDBJ databases">
        <title>The complete genome sequence of Maribacter sp. B1, isolated from deep-sea sediment.</title>
        <authorList>
            <person name="Wu Y.-H."/>
            <person name="Cheng H."/>
            <person name="Xu X.-W."/>
        </authorList>
    </citation>
    <scope>NUCLEOTIDE SEQUENCE [LARGE SCALE GENOMIC DNA]</scope>
    <source>
        <strain evidence="1 2">B1</strain>
    </source>
</reference>
<protein>
    <submittedName>
        <fullName evidence="1">Uncharacterized protein</fullName>
    </submittedName>
</protein>
<dbReference type="Pfam" id="PF17963">
    <property type="entry name" value="Big_9"/>
    <property type="match status" value="1"/>
</dbReference>
<evidence type="ECO:0000313" key="2">
    <source>
        <dbReference type="Proteomes" id="UP000215244"/>
    </source>
</evidence>